<reference evidence="1" key="2">
    <citation type="journal article" date="2015" name="Data Brief">
        <title>Shoot transcriptome of the giant reed, Arundo donax.</title>
        <authorList>
            <person name="Barrero R.A."/>
            <person name="Guerrero F.D."/>
            <person name="Moolhuijzen P."/>
            <person name="Goolsby J.A."/>
            <person name="Tidwell J."/>
            <person name="Bellgard S.E."/>
            <person name="Bellgard M.I."/>
        </authorList>
    </citation>
    <scope>NUCLEOTIDE SEQUENCE</scope>
    <source>
        <tissue evidence="1">Shoot tissue taken approximately 20 cm above the soil surface</tissue>
    </source>
</reference>
<reference evidence="1" key="1">
    <citation type="submission" date="2014-09" db="EMBL/GenBank/DDBJ databases">
        <authorList>
            <person name="Magalhaes I.L.F."/>
            <person name="Oliveira U."/>
            <person name="Santos F.R."/>
            <person name="Vidigal T.H.D.A."/>
            <person name="Brescovit A.D."/>
            <person name="Santos A.J."/>
        </authorList>
    </citation>
    <scope>NUCLEOTIDE SEQUENCE</scope>
    <source>
        <tissue evidence="1">Shoot tissue taken approximately 20 cm above the soil surface</tissue>
    </source>
</reference>
<dbReference type="EMBL" id="GBRH01173522">
    <property type="protein sequence ID" value="JAE24374.1"/>
    <property type="molecule type" value="Transcribed_RNA"/>
</dbReference>
<name>A0A0A9GLR8_ARUDO</name>
<evidence type="ECO:0000313" key="1">
    <source>
        <dbReference type="EMBL" id="JAE24374.1"/>
    </source>
</evidence>
<dbReference type="AlphaFoldDB" id="A0A0A9GLR8"/>
<protein>
    <submittedName>
        <fullName evidence="1">Uncharacterized protein</fullName>
    </submittedName>
</protein>
<sequence length="34" mass="3864">MHKLRRISVFSVSVTLIGLLTSVQVSNNPQLRRI</sequence>
<proteinExistence type="predicted"/>
<accession>A0A0A9GLR8</accession>
<organism evidence="1">
    <name type="scientific">Arundo donax</name>
    <name type="common">Giant reed</name>
    <name type="synonym">Donax arundinaceus</name>
    <dbReference type="NCBI Taxonomy" id="35708"/>
    <lineage>
        <taxon>Eukaryota</taxon>
        <taxon>Viridiplantae</taxon>
        <taxon>Streptophyta</taxon>
        <taxon>Embryophyta</taxon>
        <taxon>Tracheophyta</taxon>
        <taxon>Spermatophyta</taxon>
        <taxon>Magnoliopsida</taxon>
        <taxon>Liliopsida</taxon>
        <taxon>Poales</taxon>
        <taxon>Poaceae</taxon>
        <taxon>PACMAD clade</taxon>
        <taxon>Arundinoideae</taxon>
        <taxon>Arundineae</taxon>
        <taxon>Arundo</taxon>
    </lineage>
</organism>